<dbReference type="AlphaFoldDB" id="A0A6J4KL90"/>
<reference evidence="2" key="1">
    <citation type="submission" date="2020-02" db="EMBL/GenBank/DDBJ databases">
        <authorList>
            <person name="Meier V. D."/>
        </authorList>
    </citation>
    <scope>NUCLEOTIDE SEQUENCE</scope>
    <source>
        <strain evidence="2">AVDCRST_MAG56</strain>
    </source>
</reference>
<dbReference type="EMBL" id="CADCTQ010000501">
    <property type="protein sequence ID" value="CAA9309235.1"/>
    <property type="molecule type" value="Genomic_DNA"/>
</dbReference>
<dbReference type="Pfam" id="PF11307">
    <property type="entry name" value="DUF3109"/>
    <property type="match status" value="1"/>
</dbReference>
<sequence>MIIVQNAYLSDDIAEKMFVCDLERCKGACCTEGDSGAPLEEAELPVLEEVFEAVKPFLTPAGLQAIQEQGKYVIDEDGDLATPTVGNRECAYATYDAKGVLKCAIEQAYLAGKIAYRKPISCHLYPIRVTKYDQFEALNYHRWQICDAACTLGSSLQVPLYKFLREPLVRKYGQAWYDELLAAIAEREPTS</sequence>
<comment type="similarity">
    <text evidence="1">Belongs to the Rv0495c family.</text>
</comment>
<accession>A0A6J4KL90</accession>
<organism evidence="2">
    <name type="scientific">uncultured Cytophagales bacterium</name>
    <dbReference type="NCBI Taxonomy" id="158755"/>
    <lineage>
        <taxon>Bacteria</taxon>
        <taxon>Pseudomonadati</taxon>
        <taxon>Bacteroidota</taxon>
        <taxon>Sphingobacteriia</taxon>
        <taxon>Sphingobacteriales</taxon>
        <taxon>environmental samples</taxon>
    </lineage>
</organism>
<name>A0A6J4KL90_9SPHI</name>
<proteinExistence type="inferred from homology"/>
<gene>
    <name evidence="2" type="ORF">AVDCRST_MAG56-6128</name>
</gene>
<evidence type="ECO:0000313" key="2">
    <source>
        <dbReference type="EMBL" id="CAA9309235.1"/>
    </source>
</evidence>
<evidence type="ECO:0000256" key="1">
    <source>
        <dbReference type="ARBA" id="ARBA00093770"/>
    </source>
</evidence>
<evidence type="ECO:0008006" key="3">
    <source>
        <dbReference type="Google" id="ProtNLM"/>
    </source>
</evidence>
<dbReference type="InterPro" id="IPR021458">
    <property type="entry name" value="Rv0495c"/>
</dbReference>
<protein>
    <recommendedName>
        <fullName evidence="3">DUF3109 family protein</fullName>
    </recommendedName>
</protein>